<feature type="compositionally biased region" description="Polar residues" evidence="1">
    <location>
        <begin position="523"/>
        <end position="534"/>
    </location>
</feature>
<feature type="region of interest" description="Disordered" evidence="1">
    <location>
        <begin position="280"/>
        <end position="308"/>
    </location>
</feature>
<evidence type="ECO:0000259" key="2">
    <source>
        <dbReference type="PROSITE" id="PS51411"/>
    </source>
</evidence>
<organism evidence="3 4">
    <name type="scientific">Patellaria atrata CBS 101060</name>
    <dbReference type="NCBI Taxonomy" id="1346257"/>
    <lineage>
        <taxon>Eukaryota</taxon>
        <taxon>Fungi</taxon>
        <taxon>Dikarya</taxon>
        <taxon>Ascomycota</taxon>
        <taxon>Pezizomycotina</taxon>
        <taxon>Dothideomycetes</taxon>
        <taxon>Dothideomycetes incertae sedis</taxon>
        <taxon>Patellariales</taxon>
        <taxon>Patellariaceae</taxon>
        <taxon>Patellaria</taxon>
    </lineage>
</organism>
<comment type="caution">
    <text evidence="3">The sequence shown here is derived from an EMBL/GenBank/DDBJ whole genome shotgun (WGS) entry which is preliminary data.</text>
</comment>
<reference evidence="3" key="1">
    <citation type="journal article" date="2020" name="Stud. Mycol.">
        <title>101 Dothideomycetes genomes: a test case for predicting lifestyles and emergence of pathogens.</title>
        <authorList>
            <person name="Haridas S."/>
            <person name="Albert R."/>
            <person name="Binder M."/>
            <person name="Bloem J."/>
            <person name="Labutti K."/>
            <person name="Salamov A."/>
            <person name="Andreopoulos B."/>
            <person name="Baker S."/>
            <person name="Barry K."/>
            <person name="Bills G."/>
            <person name="Bluhm B."/>
            <person name="Cannon C."/>
            <person name="Castanera R."/>
            <person name="Culley D."/>
            <person name="Daum C."/>
            <person name="Ezra D."/>
            <person name="Gonzalez J."/>
            <person name="Henrissat B."/>
            <person name="Kuo A."/>
            <person name="Liang C."/>
            <person name="Lipzen A."/>
            <person name="Lutzoni F."/>
            <person name="Magnuson J."/>
            <person name="Mondo S."/>
            <person name="Nolan M."/>
            <person name="Ohm R."/>
            <person name="Pangilinan J."/>
            <person name="Park H.-J."/>
            <person name="Ramirez L."/>
            <person name="Alfaro M."/>
            <person name="Sun H."/>
            <person name="Tritt A."/>
            <person name="Yoshinaga Y."/>
            <person name="Zwiers L.-H."/>
            <person name="Turgeon B."/>
            <person name="Goodwin S."/>
            <person name="Spatafora J."/>
            <person name="Crous P."/>
            <person name="Grigoriev I."/>
        </authorList>
    </citation>
    <scope>NUCLEOTIDE SEQUENCE</scope>
    <source>
        <strain evidence="3">CBS 101060</strain>
    </source>
</reference>
<dbReference type="InterPro" id="IPR047767">
    <property type="entry name" value="PSP1-like"/>
</dbReference>
<protein>
    <submittedName>
        <fullName evidence="3">PSP1-domain-containing protein</fullName>
    </submittedName>
</protein>
<evidence type="ECO:0000313" key="4">
    <source>
        <dbReference type="Proteomes" id="UP000799429"/>
    </source>
</evidence>
<feature type="compositionally biased region" description="Polar residues" evidence="1">
    <location>
        <begin position="51"/>
        <end position="60"/>
    </location>
</feature>
<gene>
    <name evidence="3" type="ORF">M501DRAFT_679421</name>
</gene>
<sequence>MMPPKPGTNGKPIAIGPTLHRGNQRSAELRRGTPDSEAMASSEDEHDHRVTSTTWSNPQSKAKAPPQLQGRRPSWMSEVQSGAQRRQSLGGGSITSPGSQPGTPSTEQGPWGMNTSVTRGAAPGASFPWTTPFWPNESRKEPPARLTEVTQSPTSGEAPVDAFASPPPKEIPFNFPLEPVLKSYRSQSYSAGQVDEENLPVGAGIPGLGHRLRGQPLKQRPSRPNVLGDRVDRSTLGLLREDDDDQVSSNSSEQGVQARSTGQASHYQNDLLRQAALENSRLRGRSSTQSLAEVLPRGGANKLPTRLGTYGEHDQAIDMDADELENYEIMKRAHWQSQLHFGVFDEGGQSRRHSLADLPQPRSSLLRQHTAPQQVEEPSSLRRMSTAEQPMPFNNYNIRTARQQEPEPEVTQRSYFSVPTMKGLHRSEINPYVVPQVIGAPTRQLYIVAFKCGRADIFQIPDGTGLECKIGDLVIVEGDRGFDLGTVTHARVSSEEAEKLRDQAAEDHFLWLMLFSKHAQAAQNGVPNPNSAGSTGIARGSRGTSGSRTEEEKRHRMIRRLASAHEIQILKDKEGWEAKAKRSAQQKVVEHNLQMEILDAEFQLDQKKLTFYYFAENYVNFNELVTDLFKSFKTRIWMSAINPASFATPSNALFSRMPPHGLLNPTPQNRASPVPYGAGPINNSTHGNVMDHPNNERAGGQQQFYPGYGGNQYGHPPHNFNPAAYGQGGNNYWMQAQMPALSRRTTEHVFTCCVSPWWTISEQLHWKRVIKCIWRKLVGR</sequence>
<dbReference type="OrthoDB" id="243127at2759"/>
<feature type="domain" description="PSP1 C-terminal" evidence="2">
    <location>
        <begin position="556"/>
        <end position="641"/>
    </location>
</feature>
<accession>A0A9P4VSS2</accession>
<feature type="region of interest" description="Disordered" evidence="1">
    <location>
        <begin position="523"/>
        <end position="555"/>
    </location>
</feature>
<dbReference type="PANTHER" id="PTHR43830">
    <property type="entry name" value="PROTEIN PSP1"/>
    <property type="match status" value="1"/>
</dbReference>
<dbReference type="AlphaFoldDB" id="A0A9P4VSS2"/>
<dbReference type="InterPro" id="IPR007557">
    <property type="entry name" value="PSP1_C"/>
</dbReference>
<evidence type="ECO:0000313" key="3">
    <source>
        <dbReference type="EMBL" id="KAF2840162.1"/>
    </source>
</evidence>
<feature type="compositionally biased region" description="Polar residues" evidence="1">
    <location>
        <begin position="94"/>
        <end position="118"/>
    </location>
</feature>
<feature type="compositionally biased region" description="Polar residues" evidence="1">
    <location>
        <begin position="77"/>
        <end position="87"/>
    </location>
</feature>
<evidence type="ECO:0000256" key="1">
    <source>
        <dbReference type="SAM" id="MobiDB-lite"/>
    </source>
</evidence>
<dbReference type="Pfam" id="PF04468">
    <property type="entry name" value="PSP1"/>
    <property type="match status" value="1"/>
</dbReference>
<dbReference type="GO" id="GO:0005737">
    <property type="term" value="C:cytoplasm"/>
    <property type="evidence" value="ECO:0007669"/>
    <property type="project" value="TreeGrafter"/>
</dbReference>
<dbReference type="PROSITE" id="PS51411">
    <property type="entry name" value="PSP1_C"/>
    <property type="match status" value="1"/>
</dbReference>
<name>A0A9P4VSS2_9PEZI</name>
<feature type="region of interest" description="Disordered" evidence="1">
    <location>
        <begin position="195"/>
        <end position="266"/>
    </location>
</feature>
<proteinExistence type="predicted"/>
<feature type="region of interest" description="Disordered" evidence="1">
    <location>
        <begin position="361"/>
        <end position="391"/>
    </location>
</feature>
<dbReference type="PANTHER" id="PTHR43830:SF3">
    <property type="entry name" value="PROTEIN PSP1"/>
    <property type="match status" value="1"/>
</dbReference>
<dbReference type="Proteomes" id="UP000799429">
    <property type="component" value="Unassembled WGS sequence"/>
</dbReference>
<dbReference type="EMBL" id="MU006093">
    <property type="protein sequence ID" value="KAF2840162.1"/>
    <property type="molecule type" value="Genomic_DNA"/>
</dbReference>
<keyword evidence="4" id="KW-1185">Reference proteome</keyword>
<feature type="region of interest" description="Disordered" evidence="1">
    <location>
        <begin position="1"/>
        <end position="171"/>
    </location>
</feature>
<feature type="compositionally biased region" description="Polar residues" evidence="1">
    <location>
        <begin position="247"/>
        <end position="266"/>
    </location>
</feature>